<dbReference type="CDD" id="cd07818">
    <property type="entry name" value="SRPBCC_1"/>
    <property type="match status" value="1"/>
</dbReference>
<keyword evidence="3" id="KW-1185">Reference proteome</keyword>
<accession>A0A1G9IAD8</accession>
<organism evidence="2 3">
    <name type="scientific">Kriegella aquimaris</name>
    <dbReference type="NCBI Taxonomy" id="192904"/>
    <lineage>
        <taxon>Bacteria</taxon>
        <taxon>Pseudomonadati</taxon>
        <taxon>Bacteroidota</taxon>
        <taxon>Flavobacteriia</taxon>
        <taxon>Flavobacteriales</taxon>
        <taxon>Flavobacteriaceae</taxon>
        <taxon>Kriegella</taxon>
    </lineage>
</organism>
<dbReference type="InterPro" id="IPR023393">
    <property type="entry name" value="START-like_dom_sf"/>
</dbReference>
<dbReference type="STRING" id="192904.SAMN04488514_10159"/>
<dbReference type="EMBL" id="FNGV01000001">
    <property type="protein sequence ID" value="SDL22228.1"/>
    <property type="molecule type" value="Genomic_DNA"/>
</dbReference>
<dbReference type="SUPFAM" id="SSF55961">
    <property type="entry name" value="Bet v1-like"/>
    <property type="match status" value="1"/>
</dbReference>
<protein>
    <submittedName>
        <fullName evidence="2">Polyketide cyclase / dehydrase and lipid transport</fullName>
    </submittedName>
</protein>
<dbReference type="AlphaFoldDB" id="A0A1G9IAD8"/>
<reference evidence="2 3" key="1">
    <citation type="submission" date="2016-10" db="EMBL/GenBank/DDBJ databases">
        <authorList>
            <person name="de Groot N.N."/>
        </authorList>
    </citation>
    <scope>NUCLEOTIDE SEQUENCE [LARGE SCALE GENOMIC DNA]</scope>
    <source>
        <strain evidence="2 3">DSM 19886</strain>
    </source>
</reference>
<dbReference type="OrthoDB" id="9807923at2"/>
<evidence type="ECO:0000313" key="2">
    <source>
        <dbReference type="EMBL" id="SDL22228.1"/>
    </source>
</evidence>
<keyword evidence="1" id="KW-0812">Transmembrane</keyword>
<dbReference type="Proteomes" id="UP000199440">
    <property type="component" value="Unassembled WGS sequence"/>
</dbReference>
<dbReference type="RefSeq" id="WP_089884123.1">
    <property type="nucleotide sequence ID" value="NZ_FNGV01000001.1"/>
</dbReference>
<dbReference type="Gene3D" id="3.30.530.20">
    <property type="match status" value="1"/>
</dbReference>
<evidence type="ECO:0000313" key="3">
    <source>
        <dbReference type="Proteomes" id="UP000199440"/>
    </source>
</evidence>
<feature type="transmembrane region" description="Helical" evidence="1">
    <location>
        <begin position="7"/>
        <end position="25"/>
    </location>
</feature>
<name>A0A1G9IAD8_9FLAO</name>
<keyword evidence="1" id="KW-0472">Membrane</keyword>
<keyword evidence="1" id="KW-1133">Transmembrane helix</keyword>
<evidence type="ECO:0000256" key="1">
    <source>
        <dbReference type="SAM" id="Phobius"/>
    </source>
</evidence>
<proteinExistence type="predicted"/>
<sequence length="179" mass="20765">MKYLKKILIVIAIIIAIPMILALFTKKEYAVEEEIAINKPKQEVFEYIKYLKNQNEYSKWATMDPEMEKSFRGTDGTVGFVSAWKSDNKDVGSGEQEILKIDDGERIDFELRFFEPFESTESAYMTTQSLSDNQTKVKWGFKGHMDYPMNLMLLFMDFEGIIGNDLATGLQNLKRKLEE</sequence>
<gene>
    <name evidence="2" type="ORF">SAMN04488514_10159</name>
</gene>